<dbReference type="AlphaFoldDB" id="A0A0F9SLN8"/>
<reference evidence="2" key="1">
    <citation type="journal article" date="2015" name="Nature">
        <title>Complex archaea that bridge the gap between prokaryotes and eukaryotes.</title>
        <authorList>
            <person name="Spang A."/>
            <person name="Saw J.H."/>
            <person name="Jorgensen S.L."/>
            <person name="Zaremba-Niedzwiedzka K."/>
            <person name="Martijn J."/>
            <person name="Lind A.E."/>
            <person name="van Eijk R."/>
            <person name="Schleper C."/>
            <person name="Guy L."/>
            <person name="Ettema T.J."/>
        </authorList>
    </citation>
    <scope>NUCLEOTIDE SEQUENCE</scope>
</reference>
<protein>
    <submittedName>
        <fullName evidence="2">Uncharacterized protein</fullName>
    </submittedName>
</protein>
<feature type="compositionally biased region" description="Basic residues" evidence="1">
    <location>
        <begin position="40"/>
        <end position="50"/>
    </location>
</feature>
<comment type="caution">
    <text evidence="2">The sequence shown here is derived from an EMBL/GenBank/DDBJ whole genome shotgun (WGS) entry which is preliminary data.</text>
</comment>
<proteinExistence type="predicted"/>
<gene>
    <name evidence="2" type="ORF">LCGC14_0503800</name>
</gene>
<organism evidence="2">
    <name type="scientific">marine sediment metagenome</name>
    <dbReference type="NCBI Taxonomy" id="412755"/>
    <lineage>
        <taxon>unclassified sequences</taxon>
        <taxon>metagenomes</taxon>
        <taxon>ecological metagenomes</taxon>
    </lineage>
</organism>
<accession>A0A0F9SLN8</accession>
<dbReference type="EMBL" id="LAZR01000596">
    <property type="protein sequence ID" value="KKN63262.1"/>
    <property type="molecule type" value="Genomic_DNA"/>
</dbReference>
<evidence type="ECO:0000256" key="1">
    <source>
        <dbReference type="SAM" id="MobiDB-lite"/>
    </source>
</evidence>
<feature type="compositionally biased region" description="Basic residues" evidence="1">
    <location>
        <begin position="79"/>
        <end position="90"/>
    </location>
</feature>
<feature type="compositionally biased region" description="Basic and acidic residues" evidence="1">
    <location>
        <begin position="55"/>
        <end position="74"/>
    </location>
</feature>
<sequence length="103" mass="11979">MPNGYKTIKIPPKIRPLSSIAPSTTAGLRSSGRMAPLQKKQAHLHSKKLIQKLDAPFEKKKRNKEEKKSNKEFDNLFNPRKRKRRAKRGWFVKKKSDISLNKK</sequence>
<evidence type="ECO:0000313" key="2">
    <source>
        <dbReference type="EMBL" id="KKN63262.1"/>
    </source>
</evidence>
<name>A0A0F9SLN8_9ZZZZ</name>
<feature type="region of interest" description="Disordered" evidence="1">
    <location>
        <begin position="16"/>
        <end position="90"/>
    </location>
</feature>